<protein>
    <submittedName>
        <fullName evidence="2">Uncharacterized protein</fullName>
    </submittedName>
</protein>
<sequence>MPKVEILPPSCPVSLGDLTEPESLEGQLLTYAIESKCKKAKILLKRGVDVDCHNTAGQTSLYLAALLGHTSTLHLFLHFGANPNHRSYDGSTPVHAAAFSGHRKLLASILQAGGDLRCHDQKGWSPEDWAQQAGSEENAKIIDFIQQCRSEMALAVQHVEQSLCSKILSASSHSLRSSFSLQPSASSWSLITLKHLEALGRQL</sequence>
<keyword evidence="1" id="KW-0040">ANK repeat</keyword>
<reference evidence="2" key="1">
    <citation type="journal article" date="2023" name="DNA Res.">
        <title>Chromosome-level genome assembly of Phrynocephalus forsythii using third-generation DNA sequencing and Hi-C analysis.</title>
        <authorList>
            <person name="Qi Y."/>
            <person name="Zhao W."/>
            <person name="Zhao Y."/>
            <person name="Niu C."/>
            <person name="Cao S."/>
            <person name="Zhang Y."/>
        </authorList>
    </citation>
    <scope>NUCLEOTIDE SEQUENCE</scope>
    <source>
        <tissue evidence="2">Muscle</tissue>
    </source>
</reference>
<dbReference type="GO" id="GO:0007094">
    <property type="term" value="P:mitotic spindle assembly checkpoint signaling"/>
    <property type="evidence" value="ECO:0007669"/>
    <property type="project" value="InterPro"/>
</dbReference>
<proteinExistence type="predicted"/>
<evidence type="ECO:0000313" key="3">
    <source>
        <dbReference type="Proteomes" id="UP001142489"/>
    </source>
</evidence>
<evidence type="ECO:0000256" key="1">
    <source>
        <dbReference type="PROSITE-ProRule" id="PRU00023"/>
    </source>
</evidence>
<evidence type="ECO:0000313" key="2">
    <source>
        <dbReference type="EMBL" id="KAJ7317261.1"/>
    </source>
</evidence>
<feature type="repeat" description="ANK" evidence="1">
    <location>
        <begin position="89"/>
        <end position="121"/>
    </location>
</feature>
<dbReference type="EMBL" id="JAPFRF010000011">
    <property type="protein sequence ID" value="KAJ7317261.1"/>
    <property type="molecule type" value="Genomic_DNA"/>
</dbReference>
<organism evidence="2 3">
    <name type="scientific">Phrynocephalus forsythii</name>
    <dbReference type="NCBI Taxonomy" id="171643"/>
    <lineage>
        <taxon>Eukaryota</taxon>
        <taxon>Metazoa</taxon>
        <taxon>Chordata</taxon>
        <taxon>Craniata</taxon>
        <taxon>Vertebrata</taxon>
        <taxon>Euteleostomi</taxon>
        <taxon>Lepidosauria</taxon>
        <taxon>Squamata</taxon>
        <taxon>Bifurcata</taxon>
        <taxon>Unidentata</taxon>
        <taxon>Episquamata</taxon>
        <taxon>Toxicofera</taxon>
        <taxon>Iguania</taxon>
        <taxon>Acrodonta</taxon>
        <taxon>Agamidae</taxon>
        <taxon>Agaminae</taxon>
        <taxon>Phrynocephalus</taxon>
    </lineage>
</organism>
<dbReference type="SUPFAM" id="SSF48403">
    <property type="entry name" value="Ankyrin repeat"/>
    <property type="match status" value="1"/>
</dbReference>
<dbReference type="OrthoDB" id="5962695at2759"/>
<dbReference type="AlphaFoldDB" id="A0A9Q0XKJ9"/>
<dbReference type="PANTHER" id="PTHR23060:SF2">
    <property type="entry name" value="RHO GTPASE ACTIVATING PROTEIN 33, OPPOSITE STRAND"/>
    <property type="match status" value="1"/>
</dbReference>
<dbReference type="Pfam" id="PF12796">
    <property type="entry name" value="Ank_2"/>
    <property type="match status" value="1"/>
</dbReference>
<gene>
    <name evidence="2" type="ORF">JRQ81_003423</name>
</gene>
<dbReference type="Proteomes" id="UP001142489">
    <property type="component" value="Unassembled WGS sequence"/>
</dbReference>
<dbReference type="InterPro" id="IPR036770">
    <property type="entry name" value="Ankyrin_rpt-contain_sf"/>
</dbReference>
<name>A0A9Q0XKJ9_9SAUR</name>
<feature type="repeat" description="ANK" evidence="1">
    <location>
        <begin position="56"/>
        <end position="88"/>
    </location>
</feature>
<dbReference type="GO" id="GO:0051306">
    <property type="term" value="P:mitotic sister chromatid separation"/>
    <property type="evidence" value="ECO:0007669"/>
    <property type="project" value="InterPro"/>
</dbReference>
<keyword evidence="3" id="KW-1185">Reference proteome</keyword>
<dbReference type="PROSITE" id="PS50088">
    <property type="entry name" value="ANK_REPEAT"/>
    <property type="match status" value="2"/>
</dbReference>
<dbReference type="SMART" id="SM00248">
    <property type="entry name" value="ANK"/>
    <property type="match status" value="2"/>
</dbReference>
<dbReference type="GO" id="GO:0045171">
    <property type="term" value="C:intercellular bridge"/>
    <property type="evidence" value="ECO:0007669"/>
    <property type="project" value="TreeGrafter"/>
</dbReference>
<dbReference type="PANTHER" id="PTHR23060">
    <property type="entry name" value="TESTIS EXPRESSED GENE 14"/>
    <property type="match status" value="1"/>
</dbReference>
<dbReference type="Gene3D" id="1.25.40.20">
    <property type="entry name" value="Ankyrin repeat-containing domain"/>
    <property type="match status" value="1"/>
</dbReference>
<dbReference type="GO" id="GO:0008608">
    <property type="term" value="P:attachment of spindle microtubules to kinetochore"/>
    <property type="evidence" value="ECO:0007669"/>
    <property type="project" value="InterPro"/>
</dbReference>
<dbReference type="GO" id="GO:0007140">
    <property type="term" value="P:male meiotic nuclear division"/>
    <property type="evidence" value="ECO:0007669"/>
    <property type="project" value="InterPro"/>
</dbReference>
<accession>A0A9Q0XKJ9</accession>
<dbReference type="InterPro" id="IPR002110">
    <property type="entry name" value="Ankyrin_rpt"/>
</dbReference>
<dbReference type="InterPro" id="IPR039339">
    <property type="entry name" value="Tex14"/>
</dbReference>
<dbReference type="GO" id="GO:0030496">
    <property type="term" value="C:midbody"/>
    <property type="evidence" value="ECO:0007669"/>
    <property type="project" value="TreeGrafter"/>
</dbReference>
<dbReference type="GO" id="GO:0043063">
    <property type="term" value="P:intercellular bridge organization"/>
    <property type="evidence" value="ECO:0007669"/>
    <property type="project" value="InterPro"/>
</dbReference>
<dbReference type="GO" id="GO:0000776">
    <property type="term" value="C:kinetochore"/>
    <property type="evidence" value="ECO:0007669"/>
    <property type="project" value="TreeGrafter"/>
</dbReference>
<dbReference type="PROSITE" id="PS50297">
    <property type="entry name" value="ANK_REP_REGION"/>
    <property type="match status" value="2"/>
</dbReference>
<comment type="caution">
    <text evidence="2">The sequence shown here is derived from an EMBL/GenBank/DDBJ whole genome shotgun (WGS) entry which is preliminary data.</text>
</comment>